<evidence type="ECO:0008006" key="3">
    <source>
        <dbReference type="Google" id="ProtNLM"/>
    </source>
</evidence>
<gene>
    <name evidence="1" type="ORF">PBOR_06875</name>
</gene>
<reference evidence="1" key="1">
    <citation type="submission" date="2014-08" db="EMBL/GenBank/DDBJ databases">
        <title>Comparative genomics of the Paenibacillus odorifer group.</title>
        <authorList>
            <person name="den Bakker H.C."/>
            <person name="Tsai Y.-C.Y.-C."/>
            <person name="Martin N."/>
            <person name="Korlach J."/>
            <person name="Wiedmann M."/>
        </authorList>
    </citation>
    <scope>NUCLEOTIDE SEQUENCE [LARGE SCALE GENOMIC DNA]</scope>
    <source>
        <strain evidence="1">DSM 13188</strain>
    </source>
</reference>
<evidence type="ECO:0000313" key="1">
    <source>
        <dbReference type="EMBL" id="AIQ56690.1"/>
    </source>
</evidence>
<dbReference type="Proteomes" id="UP000029518">
    <property type="component" value="Chromosome"/>
</dbReference>
<proteinExistence type="predicted"/>
<keyword evidence="2" id="KW-1185">Reference proteome</keyword>
<dbReference type="HOGENOM" id="CLU_1101991_0_0_9"/>
<organism evidence="1 2">
    <name type="scientific">Paenibacillus borealis</name>
    <dbReference type="NCBI Taxonomy" id="160799"/>
    <lineage>
        <taxon>Bacteria</taxon>
        <taxon>Bacillati</taxon>
        <taxon>Bacillota</taxon>
        <taxon>Bacilli</taxon>
        <taxon>Bacillales</taxon>
        <taxon>Paenibacillaceae</taxon>
        <taxon>Paenibacillus</taxon>
    </lineage>
</organism>
<sequence length="253" mass="28855">MKPAREVFELHALEIIYLTALTGGSSFPGLDTDLKAESERSLRSLMDAQMRSLERKGYLETDFMGNAQVKEGLHEFIRIASGSTSYLCQIIQRHQQMLKVYYFFRDGTWFELEHQPDGNGYKVQEIYAWHELVFQVVNRTPLVQGLDDNSGQMLSEAEESDPAQWAERLLLNGASVLSLAEIQCTGEEAQVQRELNLLIYEDHMSLLQPGTEEQVRRTPVHFAAAVEEIIAWLQQTDRSEEAVYVDSNNNIPV</sequence>
<dbReference type="EMBL" id="CP009285">
    <property type="protein sequence ID" value="AIQ56690.1"/>
    <property type="molecule type" value="Genomic_DNA"/>
</dbReference>
<evidence type="ECO:0000313" key="2">
    <source>
        <dbReference type="Proteomes" id="UP000029518"/>
    </source>
</evidence>
<dbReference type="AlphaFoldDB" id="A0A089L9A2"/>
<dbReference type="KEGG" id="pbd:PBOR_06875"/>
<accession>A0A089L9A2</accession>
<protein>
    <recommendedName>
        <fullName evidence="3">DUF5081 domain-containing protein</fullName>
    </recommendedName>
</protein>
<name>A0A089L9A2_PAEBO</name>